<dbReference type="STRING" id="214095.RU97_GL000530"/>
<dbReference type="Gene3D" id="3.30.70.1490">
    <property type="entry name" value="Cysteine protease Prp"/>
    <property type="match status" value="1"/>
</dbReference>
<dbReference type="AlphaFoldDB" id="A0A1L8RKL8"/>
<evidence type="ECO:0000256" key="4">
    <source>
        <dbReference type="ARBA" id="ARBA00022807"/>
    </source>
</evidence>
<evidence type="ECO:0000256" key="1">
    <source>
        <dbReference type="ARBA" id="ARBA00022517"/>
    </source>
</evidence>
<dbReference type="InterPro" id="IPR007422">
    <property type="entry name" value="Peptidase_Prp"/>
</dbReference>
<evidence type="ECO:0000256" key="3">
    <source>
        <dbReference type="ARBA" id="ARBA00022801"/>
    </source>
</evidence>
<evidence type="ECO:0000313" key="7">
    <source>
        <dbReference type="EMBL" id="OJG20297.1"/>
    </source>
</evidence>
<evidence type="ECO:0000256" key="6">
    <source>
        <dbReference type="ARBA" id="ARBA00044538"/>
    </source>
</evidence>
<dbReference type="EMBL" id="JXKH01000001">
    <property type="protein sequence ID" value="OJG20297.1"/>
    <property type="molecule type" value="Genomic_DNA"/>
</dbReference>
<keyword evidence="8" id="KW-1185">Reference proteome</keyword>
<evidence type="ECO:0000313" key="8">
    <source>
        <dbReference type="Proteomes" id="UP000181884"/>
    </source>
</evidence>
<dbReference type="InterPro" id="IPR036764">
    <property type="entry name" value="Peptidase_Prp_sf"/>
</dbReference>
<dbReference type="CDD" id="cd16332">
    <property type="entry name" value="Prp-like"/>
    <property type="match status" value="1"/>
</dbReference>
<dbReference type="GO" id="GO:0042254">
    <property type="term" value="P:ribosome biogenesis"/>
    <property type="evidence" value="ECO:0007669"/>
    <property type="project" value="UniProtKB-KW"/>
</dbReference>
<name>A0A1L8RKL8_9ENTE</name>
<dbReference type="Pfam" id="PF04327">
    <property type="entry name" value="Peptidase_Prp"/>
    <property type="match status" value="1"/>
</dbReference>
<dbReference type="SUPFAM" id="SSF118010">
    <property type="entry name" value="TM1457-like"/>
    <property type="match status" value="1"/>
</dbReference>
<keyword evidence="3" id="KW-0378">Hydrolase</keyword>
<sequence length="118" mass="12731">MKEGLPMIKGSFKRNESGHITSFELSGHAEAGPYGSDIVCAAVSALAFSTVNGIEALSGIEPLVEMDNENGGQLYVEMRRDITGEQTNISQILLENLLLGLQAVQAENPEFIDIKTIH</sequence>
<proteinExistence type="inferred from homology"/>
<protein>
    <recommendedName>
        <fullName evidence="6">Ribosomal processing cysteine protease Prp</fullName>
    </recommendedName>
</protein>
<dbReference type="GO" id="GO:0008234">
    <property type="term" value="F:cysteine-type peptidase activity"/>
    <property type="evidence" value="ECO:0007669"/>
    <property type="project" value="UniProtKB-KW"/>
</dbReference>
<dbReference type="PANTHER" id="PTHR39178">
    <property type="entry name" value="HYPOTHETICAL RIBOSOME-ASSOCIATED PROTEIN"/>
    <property type="match status" value="1"/>
</dbReference>
<comment type="caution">
    <text evidence="7">The sequence shown here is derived from an EMBL/GenBank/DDBJ whole genome shotgun (WGS) entry which is preliminary data.</text>
</comment>
<accession>A0A1L8RKL8</accession>
<keyword evidence="2" id="KW-0645">Protease</keyword>
<reference evidence="7 8" key="1">
    <citation type="submission" date="2014-12" db="EMBL/GenBank/DDBJ databases">
        <title>Draft genome sequences of 29 type strains of Enterococci.</title>
        <authorList>
            <person name="Zhong Z."/>
            <person name="Sun Z."/>
            <person name="Liu W."/>
            <person name="Zhang W."/>
            <person name="Zhang H."/>
        </authorList>
    </citation>
    <scope>NUCLEOTIDE SEQUENCE [LARGE SCALE GENOMIC DNA]</scope>
    <source>
        <strain evidence="7 8">DSM 17029</strain>
    </source>
</reference>
<keyword evidence="4" id="KW-0788">Thiol protease</keyword>
<evidence type="ECO:0000256" key="5">
    <source>
        <dbReference type="ARBA" id="ARBA00044503"/>
    </source>
</evidence>
<dbReference type="Proteomes" id="UP000181884">
    <property type="component" value="Unassembled WGS sequence"/>
</dbReference>
<organism evidence="7 8">
    <name type="scientific">Enterococcus canis</name>
    <dbReference type="NCBI Taxonomy" id="214095"/>
    <lineage>
        <taxon>Bacteria</taxon>
        <taxon>Bacillati</taxon>
        <taxon>Bacillota</taxon>
        <taxon>Bacilli</taxon>
        <taxon>Lactobacillales</taxon>
        <taxon>Enterococcaceae</taxon>
        <taxon>Enterococcus</taxon>
    </lineage>
</organism>
<keyword evidence="1" id="KW-0690">Ribosome biogenesis</keyword>
<evidence type="ECO:0000256" key="2">
    <source>
        <dbReference type="ARBA" id="ARBA00022670"/>
    </source>
</evidence>
<gene>
    <name evidence="7" type="ORF">RU97_GL000530</name>
</gene>
<dbReference type="GO" id="GO:0006508">
    <property type="term" value="P:proteolysis"/>
    <property type="evidence" value="ECO:0007669"/>
    <property type="project" value="UniProtKB-KW"/>
</dbReference>
<comment type="similarity">
    <text evidence="5">Belongs to the Prp family.</text>
</comment>
<dbReference type="PANTHER" id="PTHR39178:SF1">
    <property type="entry name" value="RIBOSOMAL-PROCESSING CYSTEINE PROTEASE PRP"/>
    <property type="match status" value="1"/>
</dbReference>